<dbReference type="AlphaFoldDB" id="A0A4Y7U904"/>
<evidence type="ECO:0000313" key="3">
    <source>
        <dbReference type="Proteomes" id="UP000295270"/>
    </source>
</evidence>
<gene>
    <name evidence="2" type="ORF">D0809_18870</name>
    <name evidence="1" type="ORF">EV142_107233</name>
</gene>
<dbReference type="SUPFAM" id="SSF52266">
    <property type="entry name" value="SGNH hydrolase"/>
    <property type="match status" value="1"/>
</dbReference>
<reference evidence="2 4" key="2">
    <citation type="journal article" date="2018" name="Syst. Appl. Microbiol.">
        <title>Flavobacterium circumlabens sp. nov. and Flavobacterium cupreum sp. nov., two psychrotrophic species isolated from Antarctic environmental samples.</title>
        <authorList>
            <person name="Kralova S."/>
            <person name="Busse H.J."/>
            <person name="Svec P."/>
            <person name="Maslanova I."/>
            <person name="Stankova E."/>
            <person name="Bartak M."/>
            <person name="Sedlacek I."/>
        </authorList>
    </citation>
    <scope>NUCLEOTIDE SEQUENCE [LARGE SCALE GENOMIC DNA]</scope>
    <source>
        <strain evidence="2 4">CCM 8828</strain>
    </source>
</reference>
<organism evidence="2 4">
    <name type="scientific">Flavobacterium circumlabens</name>
    <dbReference type="NCBI Taxonomy" id="2133765"/>
    <lineage>
        <taxon>Bacteria</taxon>
        <taxon>Pseudomonadati</taxon>
        <taxon>Bacteroidota</taxon>
        <taxon>Flavobacteriia</taxon>
        <taxon>Flavobacteriales</taxon>
        <taxon>Flavobacteriaceae</taxon>
        <taxon>Flavobacterium</taxon>
    </lineage>
</organism>
<dbReference type="SUPFAM" id="SSF48452">
    <property type="entry name" value="TPR-like"/>
    <property type="match status" value="1"/>
</dbReference>
<reference evidence="1" key="3">
    <citation type="submission" date="2019-03" db="EMBL/GenBank/DDBJ databases">
        <authorList>
            <person name="Whitman W."/>
            <person name="Huntemann M."/>
            <person name="Clum A."/>
            <person name="Pillay M."/>
            <person name="Palaniappan K."/>
            <person name="Varghese N."/>
            <person name="Mikhailova N."/>
            <person name="Stamatis D."/>
            <person name="Reddy T."/>
            <person name="Daum C."/>
            <person name="Shapiro N."/>
            <person name="Ivanova N."/>
            <person name="Kyrpides N."/>
            <person name="Woyke T."/>
        </authorList>
    </citation>
    <scope>NUCLEOTIDE SEQUENCE</scope>
    <source>
        <strain evidence="1">P5626</strain>
    </source>
</reference>
<keyword evidence="3" id="KW-1185">Reference proteome</keyword>
<dbReference type="OrthoDB" id="9046326at2"/>
<evidence type="ECO:0000313" key="2">
    <source>
        <dbReference type="EMBL" id="TEB42923.1"/>
    </source>
</evidence>
<dbReference type="InterPro" id="IPR036514">
    <property type="entry name" value="SGNH_hydro_sf"/>
</dbReference>
<evidence type="ECO:0000313" key="4">
    <source>
        <dbReference type="Proteomes" id="UP000298340"/>
    </source>
</evidence>
<dbReference type="InterPro" id="IPR011990">
    <property type="entry name" value="TPR-like_helical_dom_sf"/>
</dbReference>
<dbReference type="EMBL" id="QWDN01000007">
    <property type="protein sequence ID" value="TEB42923.1"/>
    <property type="molecule type" value="Genomic_DNA"/>
</dbReference>
<dbReference type="GO" id="GO:0016788">
    <property type="term" value="F:hydrolase activity, acting on ester bonds"/>
    <property type="evidence" value="ECO:0007669"/>
    <property type="project" value="UniProtKB-ARBA"/>
</dbReference>
<comment type="caution">
    <text evidence="2">The sequence shown here is derived from an EMBL/GenBank/DDBJ whole genome shotgun (WGS) entry which is preliminary data.</text>
</comment>
<evidence type="ECO:0000313" key="1">
    <source>
        <dbReference type="EMBL" id="TCN54733.1"/>
    </source>
</evidence>
<dbReference type="EMBL" id="SLWA01000007">
    <property type="protein sequence ID" value="TCN54733.1"/>
    <property type="molecule type" value="Genomic_DNA"/>
</dbReference>
<accession>A0A4Y7U904</accession>
<dbReference type="Proteomes" id="UP000298340">
    <property type="component" value="Unassembled WGS sequence"/>
</dbReference>
<proteinExistence type="predicted"/>
<sequence length="689" mass="77776">MSRPSELHKELAIDLAALLPVTPENQQTFLDLMEKLGYTNPQTSEEETVAENPFKSHIGIYKPDIKDGKKYYQRDILFKETWSFFADIQTIPPKSDKKRVVLLGESVTRGFLLDPEYTPAIVLDQLLNSNKELYGYEIIDLAETNLGMAGIRQRYTECMALEPDMVVFLAGNNWREELLSTIGNSQKKQTALQELTLGEDGIAIAKPLIEDYFSTIVDDFLAYVGTVSKKNGVPVLFAIPEFNLLDCRSTPGERVVSELPYEKLKSWIEAKESAEESLASGDTETCSIQAQQMIEIDPSHPYGFELLADCCIKNEQYKEARHYLEMARDTALFCRTNSKPRTFKVIQQTILSKAASYGIEVIDLPAVFKAHLDGKVPGKELFLDYCHFSVTGIQVAMDAVYKKVLQEFDDLRKTHKDVKTIIPSNEVLALGHFFAAIHNAHWGQSYDILLYHCSESLSKWKDIAKTMVYYCDMISRGAANNVCKSLEKILEDNTKLDRYVHALVPARNMKNMELELVDAMTTVLKSNGIDITNYLLKIRLDDHSIKNRRINLLQNYYHATSYDEYQGQKTAFLQARDSKSDFFVIADAKTKALLSVSFRIPGIISENHDTATLYVNDTEVTKLSVGSKWQTHSIEIPVGFLQNGLNVFRIKWPIVATSRALQDKDSSTAILDAAFRVFGEIGSMTVSGV</sequence>
<reference evidence="1 3" key="1">
    <citation type="journal article" date="2015" name="Stand. Genomic Sci.">
        <title>Genomic Encyclopedia of Bacterial and Archaeal Type Strains, Phase III: the genomes of soil and plant-associated and newly described type strains.</title>
        <authorList>
            <person name="Whitman W.B."/>
            <person name="Woyke T."/>
            <person name="Klenk H.P."/>
            <person name="Zhou Y."/>
            <person name="Lilburn T.G."/>
            <person name="Beck B.J."/>
            <person name="De Vos P."/>
            <person name="Vandamme P."/>
            <person name="Eisen J.A."/>
            <person name="Garrity G."/>
            <person name="Hugenholtz P."/>
            <person name="Kyrpides N.C."/>
        </authorList>
    </citation>
    <scope>NUCLEOTIDE SEQUENCE [LARGE SCALE GENOMIC DNA]</scope>
    <source>
        <strain evidence="1 3">P5626</strain>
    </source>
</reference>
<dbReference type="RefSeq" id="WP_132037147.1">
    <property type="nucleotide sequence ID" value="NZ_JBDSHJ010000052.1"/>
</dbReference>
<protein>
    <recommendedName>
        <fullName evidence="5">SGNH/GDSL hydrolase family protein</fullName>
    </recommendedName>
</protein>
<name>A0A4Y7U904_9FLAO</name>
<dbReference type="Gene3D" id="3.40.50.1110">
    <property type="entry name" value="SGNH hydrolase"/>
    <property type="match status" value="1"/>
</dbReference>
<dbReference type="Proteomes" id="UP000295270">
    <property type="component" value="Unassembled WGS sequence"/>
</dbReference>
<evidence type="ECO:0008006" key="5">
    <source>
        <dbReference type="Google" id="ProtNLM"/>
    </source>
</evidence>